<dbReference type="PANTHER" id="PTHR46565">
    <property type="entry name" value="COLD SHOCK DOMAIN PROTEIN 2"/>
    <property type="match status" value="1"/>
</dbReference>
<organism evidence="9 10">
    <name type="scientific">Arenicella xantha</name>
    <dbReference type="NCBI Taxonomy" id="644221"/>
    <lineage>
        <taxon>Bacteria</taxon>
        <taxon>Pseudomonadati</taxon>
        <taxon>Pseudomonadota</taxon>
        <taxon>Gammaproteobacteria</taxon>
        <taxon>Arenicellales</taxon>
        <taxon>Arenicellaceae</taxon>
        <taxon>Arenicella</taxon>
    </lineage>
</organism>
<evidence type="ECO:0000259" key="8">
    <source>
        <dbReference type="PROSITE" id="PS51857"/>
    </source>
</evidence>
<reference evidence="9 10" key="1">
    <citation type="submission" date="2018-06" db="EMBL/GenBank/DDBJ databases">
        <title>Genomic Encyclopedia of Type Strains, Phase IV (KMG-IV): sequencing the most valuable type-strain genomes for metagenomic binning, comparative biology and taxonomic classification.</title>
        <authorList>
            <person name="Goeker M."/>
        </authorList>
    </citation>
    <scope>NUCLEOTIDE SEQUENCE [LARGE SCALE GENOMIC DNA]</scope>
    <source>
        <strain evidence="9 10">DSM 24032</strain>
    </source>
</reference>
<dbReference type="InterPro" id="IPR019844">
    <property type="entry name" value="CSD_CS"/>
</dbReference>
<keyword evidence="6" id="KW-0804">Transcription</keyword>
<evidence type="ECO:0000256" key="1">
    <source>
        <dbReference type="ARBA" id="ARBA00004496"/>
    </source>
</evidence>
<keyword evidence="10" id="KW-1185">Reference proteome</keyword>
<keyword evidence="5" id="KW-0010">Activator</keyword>
<evidence type="ECO:0000256" key="4">
    <source>
        <dbReference type="ARBA" id="ARBA00023125"/>
    </source>
</evidence>
<evidence type="ECO:0000313" key="10">
    <source>
        <dbReference type="Proteomes" id="UP000253083"/>
    </source>
</evidence>
<keyword evidence="3" id="KW-0805">Transcription regulation</keyword>
<evidence type="ECO:0000313" key="9">
    <source>
        <dbReference type="EMBL" id="RBP51557.1"/>
    </source>
</evidence>
<keyword evidence="4 9" id="KW-0238">DNA-binding</keyword>
<evidence type="ECO:0000256" key="7">
    <source>
        <dbReference type="RuleBase" id="RU000408"/>
    </source>
</evidence>
<dbReference type="PIRSF" id="PIRSF002599">
    <property type="entry name" value="Cold_shock_A"/>
    <property type="match status" value="1"/>
</dbReference>
<dbReference type="Gene3D" id="2.40.50.140">
    <property type="entry name" value="Nucleic acid-binding proteins"/>
    <property type="match status" value="1"/>
</dbReference>
<dbReference type="OrthoDB" id="9810590at2"/>
<proteinExistence type="predicted"/>
<dbReference type="FunFam" id="2.40.50.140:FF:000006">
    <property type="entry name" value="Cold shock protein CspC"/>
    <property type="match status" value="1"/>
</dbReference>
<dbReference type="GO" id="GO:0005829">
    <property type="term" value="C:cytosol"/>
    <property type="evidence" value="ECO:0007669"/>
    <property type="project" value="UniProtKB-ARBA"/>
</dbReference>
<dbReference type="PROSITE" id="PS00352">
    <property type="entry name" value="CSD_1"/>
    <property type="match status" value="1"/>
</dbReference>
<gene>
    <name evidence="9" type="ORF">DFR28_102987</name>
</gene>
<accession>A0A395JP40</accession>
<dbReference type="CDD" id="cd04458">
    <property type="entry name" value="CSP_CDS"/>
    <property type="match status" value="1"/>
</dbReference>
<dbReference type="Proteomes" id="UP000253083">
    <property type="component" value="Unassembled WGS sequence"/>
</dbReference>
<dbReference type="SMART" id="SM00357">
    <property type="entry name" value="CSP"/>
    <property type="match status" value="1"/>
</dbReference>
<dbReference type="EMBL" id="QNRT01000002">
    <property type="protein sequence ID" value="RBP51557.1"/>
    <property type="molecule type" value="Genomic_DNA"/>
</dbReference>
<dbReference type="InParanoid" id="A0A395JP40"/>
<dbReference type="PANTHER" id="PTHR46565:SF20">
    <property type="entry name" value="COLD SHOCK DOMAIN-CONTAINING PROTEIN 4"/>
    <property type="match status" value="1"/>
</dbReference>
<comment type="caution">
    <text evidence="9">The sequence shown here is derived from an EMBL/GenBank/DDBJ whole genome shotgun (WGS) entry which is preliminary data.</text>
</comment>
<dbReference type="GO" id="GO:0003677">
    <property type="term" value="F:DNA binding"/>
    <property type="evidence" value="ECO:0007669"/>
    <property type="project" value="UniProtKB-KW"/>
</dbReference>
<keyword evidence="2" id="KW-0963">Cytoplasm</keyword>
<evidence type="ECO:0000256" key="2">
    <source>
        <dbReference type="ARBA" id="ARBA00022490"/>
    </source>
</evidence>
<dbReference type="InterPro" id="IPR011129">
    <property type="entry name" value="CSD"/>
</dbReference>
<dbReference type="Pfam" id="PF00313">
    <property type="entry name" value="CSD"/>
    <property type="match status" value="1"/>
</dbReference>
<dbReference type="RefSeq" id="WP_113954316.1">
    <property type="nucleotide sequence ID" value="NZ_QNRT01000002.1"/>
</dbReference>
<dbReference type="InterPro" id="IPR012156">
    <property type="entry name" value="Cold_shock_CspA"/>
</dbReference>
<protein>
    <submittedName>
        <fullName evidence="9">Putative cold-shock DNA-binding protein</fullName>
    </submittedName>
</protein>
<sequence length="69" mass="7608">MATRGTVKWFNSSKGFGFIEPSEGGNDVFAHYSEIEMDGYKTLNEGQEVEYELEDGDKGPKAAKIRSAS</sequence>
<dbReference type="InterPro" id="IPR002059">
    <property type="entry name" value="CSP_DNA-bd"/>
</dbReference>
<dbReference type="PRINTS" id="PR00050">
    <property type="entry name" value="COLDSHOCK"/>
</dbReference>
<dbReference type="InterPro" id="IPR012340">
    <property type="entry name" value="NA-bd_OB-fold"/>
</dbReference>
<evidence type="ECO:0000256" key="5">
    <source>
        <dbReference type="ARBA" id="ARBA00023159"/>
    </source>
</evidence>
<evidence type="ECO:0000256" key="6">
    <source>
        <dbReference type="ARBA" id="ARBA00023163"/>
    </source>
</evidence>
<evidence type="ECO:0000256" key="3">
    <source>
        <dbReference type="ARBA" id="ARBA00023015"/>
    </source>
</evidence>
<dbReference type="SUPFAM" id="SSF50249">
    <property type="entry name" value="Nucleic acid-binding proteins"/>
    <property type="match status" value="1"/>
</dbReference>
<dbReference type="AlphaFoldDB" id="A0A395JP40"/>
<comment type="subcellular location">
    <subcellularLocation>
        <location evidence="1 7">Cytoplasm</location>
    </subcellularLocation>
</comment>
<dbReference type="PROSITE" id="PS51857">
    <property type="entry name" value="CSD_2"/>
    <property type="match status" value="1"/>
</dbReference>
<feature type="domain" description="CSD" evidence="8">
    <location>
        <begin position="2"/>
        <end position="67"/>
    </location>
</feature>
<name>A0A395JP40_9GAMM</name>